<evidence type="ECO:0000259" key="1">
    <source>
        <dbReference type="SMART" id="SM00460"/>
    </source>
</evidence>
<dbReference type="Gene3D" id="3.10.620.30">
    <property type="match status" value="1"/>
</dbReference>
<dbReference type="InterPro" id="IPR002931">
    <property type="entry name" value="Transglutaminase-like"/>
</dbReference>
<dbReference type="InterPro" id="IPR038765">
    <property type="entry name" value="Papain-like_cys_pep_sf"/>
</dbReference>
<gene>
    <name evidence="2" type="ORF">EVA_17378</name>
</gene>
<dbReference type="SMART" id="SM00460">
    <property type="entry name" value="TGc"/>
    <property type="match status" value="1"/>
</dbReference>
<organism evidence="2">
    <name type="scientific">gut metagenome</name>
    <dbReference type="NCBI Taxonomy" id="749906"/>
    <lineage>
        <taxon>unclassified sequences</taxon>
        <taxon>metagenomes</taxon>
        <taxon>organismal metagenomes</taxon>
    </lineage>
</organism>
<dbReference type="AlphaFoldDB" id="J9FJC9"/>
<comment type="caution">
    <text evidence="2">The sequence shown here is derived from an EMBL/GenBank/DDBJ whole genome shotgun (WGS) entry which is preliminary data.</text>
</comment>
<dbReference type="EMBL" id="AMCI01006337">
    <property type="protein sequence ID" value="EJW94513.1"/>
    <property type="molecule type" value="Genomic_DNA"/>
</dbReference>
<dbReference type="Pfam" id="PF01841">
    <property type="entry name" value="Transglut_core"/>
    <property type="match status" value="1"/>
</dbReference>
<reference evidence="2" key="1">
    <citation type="journal article" date="2012" name="PLoS ONE">
        <title>Gene sets for utilization of primary and secondary nutrition supplies in the distal gut of endangered iberian lynx.</title>
        <authorList>
            <person name="Alcaide M."/>
            <person name="Messina E."/>
            <person name="Richter M."/>
            <person name="Bargiela R."/>
            <person name="Peplies J."/>
            <person name="Huws S.A."/>
            <person name="Newbold C.J."/>
            <person name="Golyshin P.N."/>
            <person name="Simon M.A."/>
            <person name="Lopez G."/>
            <person name="Yakimov M.M."/>
            <person name="Ferrer M."/>
        </authorList>
    </citation>
    <scope>NUCLEOTIDE SEQUENCE</scope>
</reference>
<sequence length="866" mass="98172">MTDKIYRSDVEQDLNQKMQLYPDGDLFAILQREDLDTYEREALAFLYAYMPLADMVDYPGDFHLMNVRAARRTTEEMPWGKQVPEELFRHFVLPVRVNNEPLDSARVVFYEELKDRVKCLSLYDAILEVNHWCHEKAIYMPSDARTSSPLATVRTGFGRCGEESTLLVAALRSVGIPARQVYTPRWAHTDDNHAWVEAWADGKWFFLGACEPEPVLNLGWFNAPASRGMLMHTKVFGRYDGSEEVMNITPIYTEINVVDHYAPTARVVVSVVDADNQPVENAEVEFKLYNYAEFCTVARKHTDVQGRTFLTAGKGDMLVWATKNGKYGFRKVSFGKDLQLTVKLEYEAGDHYAMEWDMVPPVENVTLPLVTDEQRLNNDRRLIKEDSIRGVYTATFMTENQARAFAKAYHLDEEQTVRFLLDSRGNHAVLTNFMARLRSDKSKKGGFDLLQQISEKDLRDVSLDVLLDHMLSINRTQVDLYRRYVRNPRVSNETLTPYKAFFHHVVSDAERLAYQTDPSLLVDWVRKHITLDSTCNLGASPITPMGVWKARRADRYSRDIFFVSLARSLGIPARMDEVTGKVQLLSENGTVDVNWNASQQPARKDVSLTGRLKVSYHPVATLNDPKYYAHFTLSKLQSDGTLQLLTYDEGDGGQGVTWSSLLKNGVVLDAGDYVLVTGIRLASGTVLARMECFTIHPEKTTAVDMVMRESLDEVQVIGSFNSESHFIEWLGHCTGDEQSLLQACGRGYFVVGILGVNQEPTNHALRDLEMLSKELEGWGKKLVLLFPDEVSAQNYSPDTFPKLPSTILYGIDTENIAGQIKEAMNLRQKASLPIFFIADTFNRVVFFSQGYNIGLGEQLMKTISGL</sequence>
<accession>J9FJC9</accession>
<dbReference type="PANTHER" id="PTHR35532">
    <property type="entry name" value="SIMILAR TO POLYHYDROXYALKANOATE DEPOLYMERASE"/>
    <property type="match status" value="1"/>
</dbReference>
<dbReference type="Gene3D" id="2.60.40.1120">
    <property type="entry name" value="Carboxypeptidase-like, regulatory domain"/>
    <property type="match status" value="1"/>
</dbReference>
<feature type="domain" description="Transglutaminase-like" evidence="1">
    <location>
        <begin position="152"/>
        <end position="211"/>
    </location>
</feature>
<dbReference type="PANTHER" id="PTHR35532:SF5">
    <property type="entry name" value="CARBOHYDRATE-BINDING DOMAIN-CONTAINING PROTEIN"/>
    <property type="match status" value="1"/>
</dbReference>
<name>J9FJC9_9ZZZZ</name>
<protein>
    <submittedName>
        <fullName evidence="2">Transglutaminase domain-containing protein</fullName>
    </submittedName>
</protein>
<proteinExistence type="predicted"/>
<dbReference type="SUPFAM" id="SSF54001">
    <property type="entry name" value="Cysteine proteinases"/>
    <property type="match status" value="1"/>
</dbReference>
<evidence type="ECO:0000313" key="2">
    <source>
        <dbReference type="EMBL" id="EJW94513.1"/>
    </source>
</evidence>